<feature type="region of interest" description="Disordered" evidence="1">
    <location>
        <begin position="321"/>
        <end position="357"/>
    </location>
</feature>
<feature type="compositionally biased region" description="Polar residues" evidence="1">
    <location>
        <begin position="281"/>
        <end position="298"/>
    </location>
</feature>
<evidence type="ECO:0000256" key="1">
    <source>
        <dbReference type="SAM" id="MobiDB-lite"/>
    </source>
</evidence>
<feature type="region of interest" description="Disordered" evidence="1">
    <location>
        <begin position="743"/>
        <end position="799"/>
    </location>
</feature>
<reference evidence="2" key="2">
    <citation type="submission" date="2017-06" db="EMBL/GenBank/DDBJ databases">
        <title>WGS assembly of Brachypodium distachyon.</title>
        <authorList>
            <consortium name="The International Brachypodium Initiative"/>
            <person name="Lucas S."/>
            <person name="Harmon-Smith M."/>
            <person name="Lail K."/>
            <person name="Tice H."/>
            <person name="Grimwood J."/>
            <person name="Bruce D."/>
            <person name="Barry K."/>
            <person name="Shu S."/>
            <person name="Lindquist E."/>
            <person name="Wang M."/>
            <person name="Pitluck S."/>
            <person name="Vogel J.P."/>
            <person name="Garvin D.F."/>
            <person name="Mockler T.C."/>
            <person name="Schmutz J."/>
            <person name="Rokhsar D."/>
            <person name="Bevan M.W."/>
        </authorList>
    </citation>
    <scope>NUCLEOTIDE SEQUENCE</scope>
    <source>
        <strain evidence="2">Bd21</strain>
    </source>
</reference>
<dbReference type="EMBL" id="CM000880">
    <property type="protein sequence ID" value="PNT76936.1"/>
    <property type="molecule type" value="Genomic_DNA"/>
</dbReference>
<sequence>MAVKQETDRPFLGGDHGSESFMYKMGWTKMGGQLFVARNSHRLFVDCRQKPWSGPLPPRRVTPRTTFGEILAGASHSPAVRGSTRGAGLRMPTARNGNLLRISAGRDAGLSPDGGNLARNFQIAVRPRSSFMLGRDFRMAGQPDQQVRVSHQNSFQFRKGLNDVSTFQGVGTRLEAGDLPVLPCGVSKERREFPISPVPDNVPTVSVCRTENSGLFICCRLQQDSALSSSLCSSCLSFRDVLMDGRRGGRGNGFRGGRGRWIRKQRPAAAPQRRAGLNIRTVPQQASSTAGGDQATRNVEASTPAVAAGVDLGVAAPSVQVGAGGSTRAAPSSPRSLQGGDPAESSMAGAARGRRNRVRADGSPLLCDICESPDHVAPRCPVLRAPRSSVQFVGIASSSLGYCVINSAGNKKKQSASLLVRVVGGSCPADVVLQELKRIVPIADWQWTARPHGDDAFIVPFPSQLELDGLVRFEELHVRNPRIILQFELWSAHSQAKFEIPKVWARVHGVPEEIHDFDRLWNVGELAGETLKIDMVFTRKHKIPRILIGIVNPAELKGIIELSVDGWMHYVNFELEDGHGVSGDDDDGLLDDFRPENGKDEGNKDMKWMMLLGIQIMGLLPRLRVGRSGAANAMGAFSMAASPTALAQVPSEVARQTASSSKLAAASAALLACSSGVADVAATTAAFSAVSAAMEGPSAALAAMPSPLTAMVAPSSASVAAPADATTSQAAVVPFEAHLSAAAPRPSEARSSQGADGGGTGVFTPVVYRRRGATDRRGKGQVALSSPSPVSRESQLQLL</sequence>
<dbReference type="InParanoid" id="A0A2K2DRM8"/>
<evidence type="ECO:0000313" key="3">
    <source>
        <dbReference type="EnsemblPlants" id="PNT76936"/>
    </source>
</evidence>
<accession>A0A2K2DRM8</accession>
<dbReference type="Proteomes" id="UP000008810">
    <property type="component" value="Chromosome 1"/>
</dbReference>
<keyword evidence="4" id="KW-1185">Reference proteome</keyword>
<dbReference type="Gramene" id="PNT76936">
    <property type="protein sequence ID" value="PNT76936"/>
    <property type="gene ID" value="BRADI_1g55889v3"/>
</dbReference>
<proteinExistence type="predicted"/>
<organism evidence="2">
    <name type="scientific">Brachypodium distachyon</name>
    <name type="common">Purple false brome</name>
    <name type="synonym">Trachynia distachya</name>
    <dbReference type="NCBI Taxonomy" id="15368"/>
    <lineage>
        <taxon>Eukaryota</taxon>
        <taxon>Viridiplantae</taxon>
        <taxon>Streptophyta</taxon>
        <taxon>Embryophyta</taxon>
        <taxon>Tracheophyta</taxon>
        <taxon>Spermatophyta</taxon>
        <taxon>Magnoliopsida</taxon>
        <taxon>Liliopsida</taxon>
        <taxon>Poales</taxon>
        <taxon>Poaceae</taxon>
        <taxon>BOP clade</taxon>
        <taxon>Pooideae</taxon>
        <taxon>Stipodae</taxon>
        <taxon>Brachypodieae</taxon>
        <taxon>Brachypodium</taxon>
    </lineage>
</organism>
<feature type="region of interest" description="Disordered" evidence="1">
    <location>
        <begin position="248"/>
        <end position="298"/>
    </location>
</feature>
<feature type="compositionally biased region" description="Basic residues" evidence="1">
    <location>
        <begin position="257"/>
        <end position="266"/>
    </location>
</feature>
<gene>
    <name evidence="2" type="ORF">BRADI_1g55889v3</name>
</gene>
<name>A0A2K2DRM8_BRADI</name>
<evidence type="ECO:0008006" key="5">
    <source>
        <dbReference type="Google" id="ProtNLM"/>
    </source>
</evidence>
<dbReference type="PANTHER" id="PTHR33170">
    <property type="entry name" value="DUF4283 DOMAIN-CONTAINING PROTEIN-RELATED"/>
    <property type="match status" value="1"/>
</dbReference>
<evidence type="ECO:0000313" key="2">
    <source>
        <dbReference type="EMBL" id="PNT76936.1"/>
    </source>
</evidence>
<dbReference type="AlphaFoldDB" id="A0A2K2DRM8"/>
<evidence type="ECO:0000313" key="4">
    <source>
        <dbReference type="Proteomes" id="UP000008810"/>
    </source>
</evidence>
<protein>
    <recommendedName>
        <fullName evidence="5">DUF4283 domain-containing protein</fullName>
    </recommendedName>
</protein>
<dbReference type="OrthoDB" id="695829at2759"/>
<feature type="compositionally biased region" description="Low complexity" evidence="1">
    <location>
        <begin position="743"/>
        <end position="752"/>
    </location>
</feature>
<reference evidence="3" key="3">
    <citation type="submission" date="2018-08" db="UniProtKB">
        <authorList>
            <consortium name="EnsemblPlants"/>
        </authorList>
    </citation>
    <scope>IDENTIFICATION</scope>
    <source>
        <strain evidence="3">cv. Bd21</strain>
    </source>
</reference>
<dbReference type="PANTHER" id="PTHR33170:SF40">
    <property type="entry name" value="OS04G0557100 PROTEIN"/>
    <property type="match status" value="1"/>
</dbReference>
<feature type="compositionally biased region" description="Polar residues" evidence="1">
    <location>
        <begin position="783"/>
        <end position="799"/>
    </location>
</feature>
<dbReference type="EnsemblPlants" id="PNT76936">
    <property type="protein sequence ID" value="PNT76936"/>
    <property type="gene ID" value="BRADI_1g55889v3"/>
</dbReference>
<reference evidence="2 3" key="1">
    <citation type="journal article" date="2010" name="Nature">
        <title>Genome sequencing and analysis of the model grass Brachypodium distachyon.</title>
        <authorList>
            <consortium name="International Brachypodium Initiative"/>
        </authorList>
    </citation>
    <scope>NUCLEOTIDE SEQUENCE [LARGE SCALE GENOMIC DNA]</scope>
    <source>
        <strain evidence="2 3">Bd21</strain>
    </source>
</reference>